<evidence type="ECO:0000313" key="2">
    <source>
        <dbReference type="EMBL" id="RIW30905.1"/>
    </source>
</evidence>
<dbReference type="InterPro" id="IPR016040">
    <property type="entry name" value="NAD(P)-bd_dom"/>
</dbReference>
<feature type="domain" description="NAD(P)-binding" evidence="1">
    <location>
        <begin position="7"/>
        <end position="194"/>
    </location>
</feature>
<dbReference type="RefSeq" id="WP_119548348.1">
    <property type="nucleotide sequence ID" value="NZ_QXIR01000024.1"/>
</dbReference>
<dbReference type="InterPro" id="IPR036291">
    <property type="entry name" value="NAD(P)-bd_dom_sf"/>
</dbReference>
<dbReference type="GO" id="GO:0016646">
    <property type="term" value="F:oxidoreductase activity, acting on the CH-NH group of donors, NAD or NADP as acceptor"/>
    <property type="evidence" value="ECO:0007669"/>
    <property type="project" value="TreeGrafter"/>
</dbReference>
<dbReference type="OrthoDB" id="9785372at2"/>
<dbReference type="PANTHER" id="PTHR43355">
    <property type="entry name" value="FLAVIN REDUCTASE (NADPH)"/>
    <property type="match status" value="1"/>
</dbReference>
<protein>
    <submittedName>
        <fullName evidence="2">NAD-dependent epimerase/dehydratase family protein</fullName>
    </submittedName>
</protein>
<evidence type="ECO:0000313" key="3">
    <source>
        <dbReference type="Proteomes" id="UP000265801"/>
    </source>
</evidence>
<dbReference type="Pfam" id="PF13460">
    <property type="entry name" value="NAD_binding_10"/>
    <property type="match status" value="1"/>
</dbReference>
<name>A0A3A1QYY9_9BACI</name>
<dbReference type="AlphaFoldDB" id="A0A3A1QYY9"/>
<dbReference type="CDD" id="cd05244">
    <property type="entry name" value="BVR-B_like_SDR_a"/>
    <property type="match status" value="1"/>
</dbReference>
<dbReference type="Gene3D" id="3.40.50.720">
    <property type="entry name" value="NAD(P)-binding Rossmann-like Domain"/>
    <property type="match status" value="1"/>
</dbReference>
<gene>
    <name evidence="2" type="ORF">D3H55_16090</name>
</gene>
<dbReference type="Proteomes" id="UP000265801">
    <property type="component" value="Unassembled WGS sequence"/>
</dbReference>
<dbReference type="SUPFAM" id="SSF51735">
    <property type="entry name" value="NAD(P)-binding Rossmann-fold domains"/>
    <property type="match status" value="1"/>
</dbReference>
<proteinExistence type="predicted"/>
<sequence length="206" mass="22856">MNIALLGASGRTGQLILDNALKDGHYVRALSRNVSAINDDHPNLSIIEGDVLNEEDIELCFHNCDAVISALGTDKNDVLSKSAPLILQTMRKHRIDRIITIGTAGILQSRVNPSLYRFQTSESKRKSSTAAEDHLRTYLMLKNSKMNWTIVCPTYLPEGKRTGVFRTEKEVLPEGGISISVSDTADFAYSLISDNESYYCRIGISY</sequence>
<accession>A0A3A1QYY9</accession>
<dbReference type="PANTHER" id="PTHR43355:SF2">
    <property type="entry name" value="FLAVIN REDUCTASE (NADPH)"/>
    <property type="match status" value="1"/>
</dbReference>
<evidence type="ECO:0000259" key="1">
    <source>
        <dbReference type="Pfam" id="PF13460"/>
    </source>
</evidence>
<comment type="caution">
    <text evidence="2">The sequence shown here is derived from an EMBL/GenBank/DDBJ whole genome shotgun (WGS) entry which is preliminary data.</text>
</comment>
<dbReference type="EMBL" id="QXIR01000024">
    <property type="protein sequence ID" value="RIW30905.1"/>
    <property type="molecule type" value="Genomic_DNA"/>
</dbReference>
<reference evidence="2 3" key="1">
    <citation type="submission" date="2018-09" db="EMBL/GenBank/DDBJ databases">
        <title>Bacillus saliacetes sp. nov., isolated from Thai shrimp paste (Ka-pi).</title>
        <authorList>
            <person name="Daroonpunt R."/>
            <person name="Tanasupawat S."/>
            <person name="Yiamsombut S."/>
        </authorList>
    </citation>
    <scope>NUCLEOTIDE SEQUENCE [LARGE SCALE GENOMIC DNA]</scope>
    <source>
        <strain evidence="2 3">SKP7-4</strain>
    </source>
</reference>
<dbReference type="InterPro" id="IPR051606">
    <property type="entry name" value="Polyketide_Oxido-like"/>
</dbReference>
<organism evidence="2 3">
    <name type="scientific">Bacillus salacetis</name>
    <dbReference type="NCBI Taxonomy" id="2315464"/>
    <lineage>
        <taxon>Bacteria</taxon>
        <taxon>Bacillati</taxon>
        <taxon>Bacillota</taxon>
        <taxon>Bacilli</taxon>
        <taxon>Bacillales</taxon>
        <taxon>Bacillaceae</taxon>
        <taxon>Bacillus</taxon>
    </lineage>
</organism>
<keyword evidence="3" id="KW-1185">Reference proteome</keyword>